<keyword evidence="4" id="KW-1185">Reference proteome</keyword>
<evidence type="ECO:0000313" key="3">
    <source>
        <dbReference type="EMBL" id="DAD26730.1"/>
    </source>
</evidence>
<sequence length="272" mass="30990">MPLPWKKAKVGQVSYFLDDHQSLKQERSLKTGFPTSIVDVFAKNRDRLKKPSKKKKHLGISNHIEEIQNVEPDFDLVHGERKSMALEFDQMGKIPLKDEDIIEVRDLKSQRTNSTKIKAKKLKKFITKKICALKRKINGKKEIDSSNLVCNLIRHEKKSNMDEQEQKKEDEQGEQGDEKETEEEQLTNDEVHSCDDVSNVELDAIGVEENSGVKSQGEGHIGFFVLFMVILFGLEGGRLIAVLLTIMWCLLVKFIETTMNFGSPGGRSTFQV</sequence>
<feature type="compositionally biased region" description="Acidic residues" evidence="1">
    <location>
        <begin position="171"/>
        <end position="187"/>
    </location>
</feature>
<reference evidence="3 4" key="1">
    <citation type="journal article" date="2020" name="Mol. Biol. Evol.">
        <title>Distinct Expression and Methylation Patterns for Genes with Different Fates following a Single Whole-Genome Duplication in Flowering Plants.</title>
        <authorList>
            <person name="Shi T."/>
            <person name="Rahmani R.S."/>
            <person name="Gugger P.F."/>
            <person name="Wang M."/>
            <person name="Li H."/>
            <person name="Zhang Y."/>
            <person name="Li Z."/>
            <person name="Wang Q."/>
            <person name="Van de Peer Y."/>
            <person name="Marchal K."/>
            <person name="Chen J."/>
        </authorList>
    </citation>
    <scope>NUCLEOTIDE SEQUENCE [LARGE SCALE GENOMIC DNA]</scope>
    <source>
        <tissue evidence="3">Leaf</tissue>
    </source>
</reference>
<accession>A0A822Y282</accession>
<comment type="caution">
    <text evidence="3">The sequence shown here is derived from an EMBL/GenBank/DDBJ whole genome shotgun (WGS) entry which is preliminary data.</text>
</comment>
<dbReference type="Proteomes" id="UP000607653">
    <property type="component" value="Unassembled WGS sequence"/>
</dbReference>
<proteinExistence type="predicted"/>
<feature type="region of interest" description="Disordered" evidence="1">
    <location>
        <begin position="159"/>
        <end position="190"/>
    </location>
</feature>
<organism evidence="3 4">
    <name type="scientific">Nelumbo nucifera</name>
    <name type="common">Sacred lotus</name>
    <dbReference type="NCBI Taxonomy" id="4432"/>
    <lineage>
        <taxon>Eukaryota</taxon>
        <taxon>Viridiplantae</taxon>
        <taxon>Streptophyta</taxon>
        <taxon>Embryophyta</taxon>
        <taxon>Tracheophyta</taxon>
        <taxon>Spermatophyta</taxon>
        <taxon>Magnoliopsida</taxon>
        <taxon>Proteales</taxon>
        <taxon>Nelumbonaceae</taxon>
        <taxon>Nelumbo</taxon>
    </lineage>
</organism>
<evidence type="ECO:0000256" key="2">
    <source>
        <dbReference type="SAM" id="Phobius"/>
    </source>
</evidence>
<dbReference type="AlphaFoldDB" id="A0A822Y282"/>
<evidence type="ECO:0000256" key="1">
    <source>
        <dbReference type="SAM" id="MobiDB-lite"/>
    </source>
</evidence>
<keyword evidence="2" id="KW-1133">Transmembrane helix</keyword>
<feature type="compositionally biased region" description="Basic and acidic residues" evidence="1">
    <location>
        <begin position="159"/>
        <end position="170"/>
    </location>
</feature>
<gene>
    <name evidence="3" type="ORF">HUJ06_028198</name>
</gene>
<dbReference type="PANTHER" id="PTHR36381">
    <property type="entry name" value="ETHYLENE-REGULATED TRANSCRIPT 2 (ERT2)"/>
    <property type="match status" value="1"/>
</dbReference>
<dbReference type="PANTHER" id="PTHR36381:SF1">
    <property type="entry name" value="ETHYLENE-REGULATED TRANSCRIPT 2 (ERT2)"/>
    <property type="match status" value="1"/>
</dbReference>
<dbReference type="EMBL" id="DUZY01000002">
    <property type="protein sequence ID" value="DAD26730.1"/>
    <property type="molecule type" value="Genomic_DNA"/>
</dbReference>
<keyword evidence="2" id="KW-0812">Transmembrane</keyword>
<feature type="transmembrane region" description="Helical" evidence="2">
    <location>
        <begin position="221"/>
        <end position="251"/>
    </location>
</feature>
<keyword evidence="2" id="KW-0472">Membrane</keyword>
<protein>
    <submittedName>
        <fullName evidence="3">Uncharacterized protein</fullName>
    </submittedName>
</protein>
<name>A0A822Y282_NELNU</name>
<evidence type="ECO:0000313" key="4">
    <source>
        <dbReference type="Proteomes" id="UP000607653"/>
    </source>
</evidence>